<dbReference type="Pfam" id="PF01370">
    <property type="entry name" value="Epimerase"/>
    <property type="match status" value="1"/>
</dbReference>
<gene>
    <name evidence="2" type="ORF">F4Y08_10365</name>
</gene>
<dbReference type="InterPro" id="IPR001509">
    <property type="entry name" value="Epimerase_deHydtase"/>
</dbReference>
<sequence length="286" mass="32336">MRVVVTGAAGKIAGQVLPALRERYDLVLLDVREINREGERVEGIRIADLVERDRNAYRHHFRGADRVVHFGFVRPPEGDNSADANYWAEQANIQMAYNVMQTAWEEGVGRVVMASSNHAADYFEDLILDGVWDGVNPADKALSDNYYGWAKEVYEHLGFVFACGRMNGTPLENVQIRIGGPREDDIERVEPGDLRRMHRALAVYISDRDMQQLFVKSLEHEDIRNEQGIPFQIFYGISGNTHAFWSIVNARKVIGYAPRDNSEQRFASQIAEHLKARAALASSTDS</sequence>
<comment type="caution">
    <text evidence="2">The sequence shown here is derived from an EMBL/GenBank/DDBJ whole genome shotgun (WGS) entry which is preliminary data.</text>
</comment>
<dbReference type="EMBL" id="VXPY01000074">
    <property type="protein sequence ID" value="MYD90721.1"/>
    <property type="molecule type" value="Genomic_DNA"/>
</dbReference>
<evidence type="ECO:0000259" key="1">
    <source>
        <dbReference type="Pfam" id="PF01370"/>
    </source>
</evidence>
<organism evidence="2">
    <name type="scientific">Caldilineaceae bacterium SB0662_bin_9</name>
    <dbReference type="NCBI Taxonomy" id="2605258"/>
    <lineage>
        <taxon>Bacteria</taxon>
        <taxon>Bacillati</taxon>
        <taxon>Chloroflexota</taxon>
        <taxon>Caldilineae</taxon>
        <taxon>Caldilineales</taxon>
        <taxon>Caldilineaceae</taxon>
    </lineage>
</organism>
<dbReference type="Gene3D" id="3.40.50.720">
    <property type="entry name" value="NAD(P)-binding Rossmann-like Domain"/>
    <property type="match status" value="1"/>
</dbReference>
<dbReference type="InterPro" id="IPR036291">
    <property type="entry name" value="NAD(P)-bd_dom_sf"/>
</dbReference>
<dbReference type="SUPFAM" id="SSF51735">
    <property type="entry name" value="NAD(P)-binding Rossmann-fold domains"/>
    <property type="match status" value="1"/>
</dbReference>
<protein>
    <submittedName>
        <fullName evidence="2">NAD(P)-dependent oxidoreductase</fullName>
    </submittedName>
</protein>
<accession>A0A6B1DTY7</accession>
<proteinExistence type="predicted"/>
<feature type="domain" description="NAD-dependent epimerase/dehydratase" evidence="1">
    <location>
        <begin position="3"/>
        <end position="119"/>
    </location>
</feature>
<name>A0A6B1DTY7_9CHLR</name>
<reference evidence="2" key="1">
    <citation type="submission" date="2019-09" db="EMBL/GenBank/DDBJ databases">
        <title>Characterisation of the sponge microbiome using genome-centric metagenomics.</title>
        <authorList>
            <person name="Engelberts J.P."/>
            <person name="Robbins S.J."/>
            <person name="De Goeij J.M."/>
            <person name="Aranda M."/>
            <person name="Bell S.C."/>
            <person name="Webster N.S."/>
        </authorList>
    </citation>
    <scope>NUCLEOTIDE SEQUENCE</scope>
    <source>
        <strain evidence="2">SB0662_bin_9</strain>
    </source>
</reference>
<dbReference type="AlphaFoldDB" id="A0A6B1DTY7"/>
<evidence type="ECO:0000313" key="2">
    <source>
        <dbReference type="EMBL" id="MYD90721.1"/>
    </source>
</evidence>